<dbReference type="EMBL" id="CP119311">
    <property type="protein sequence ID" value="WEK37052.1"/>
    <property type="molecule type" value="Genomic_DNA"/>
</dbReference>
<accession>A0AAJ5WWU4</accession>
<reference evidence="1" key="1">
    <citation type="submission" date="2023-03" db="EMBL/GenBank/DDBJ databases">
        <title>Andean soil-derived lignocellulolytic bacterial consortium as a source of novel taxa and putative plastic-active enzymes.</title>
        <authorList>
            <person name="Diaz-Garcia L."/>
            <person name="Chuvochina M."/>
            <person name="Feuerriegel G."/>
            <person name="Bunk B."/>
            <person name="Sproer C."/>
            <person name="Streit W.R."/>
            <person name="Rodriguez L.M."/>
            <person name="Overmann J."/>
            <person name="Jimenez D.J."/>
        </authorList>
    </citation>
    <scope>NUCLEOTIDE SEQUENCE</scope>
    <source>
        <strain evidence="1">MAG 7</strain>
    </source>
</reference>
<evidence type="ECO:0000313" key="1">
    <source>
        <dbReference type="EMBL" id="WEK37052.1"/>
    </source>
</evidence>
<name>A0AAJ5WWU4_9BACT</name>
<proteinExistence type="predicted"/>
<gene>
    <name evidence="1" type="ORF">P0Y53_06015</name>
</gene>
<dbReference type="Proteomes" id="UP001220610">
    <property type="component" value="Chromosome"/>
</dbReference>
<evidence type="ECO:0000313" key="2">
    <source>
        <dbReference type="Proteomes" id="UP001220610"/>
    </source>
</evidence>
<dbReference type="AlphaFoldDB" id="A0AAJ5WWU4"/>
<sequence length="237" mass="27869">MKSTNNEKQLFSMADFEKGLMLAGLVTPTNLQELQEFQDLQKYDKEVAAEKKMVYFKRVVLAAEIANELHKEPSFGRIKFQKLMYMCEEAAQMNLHSRYLKQAAGPFDNKFMHSIEKEFKKNQWFEVIKVESGGGTRSVYKPLPNLKKYKDYYNSYFLEEADSIRYVIDLFRKQKTDFTEVAATLYACHNNLKAQKNAYSFDELKDQFYSWSDRKSKFDIALVTSIGQWLQEKNLIL</sequence>
<protein>
    <submittedName>
        <fullName evidence="1">Uncharacterized protein</fullName>
    </submittedName>
</protein>
<organism evidence="1 2">
    <name type="scientific">Candidatus Pseudobacter hemicellulosilyticus</name>
    <dbReference type="NCBI Taxonomy" id="3121375"/>
    <lineage>
        <taxon>Bacteria</taxon>
        <taxon>Pseudomonadati</taxon>
        <taxon>Bacteroidota</taxon>
        <taxon>Chitinophagia</taxon>
        <taxon>Chitinophagales</taxon>
        <taxon>Chitinophagaceae</taxon>
        <taxon>Pseudobacter</taxon>
    </lineage>
</organism>